<proteinExistence type="predicted"/>
<evidence type="ECO:0000313" key="1">
    <source>
        <dbReference type="Ensembl" id="ENSPSTP00000014367.1"/>
    </source>
</evidence>
<dbReference type="Proteomes" id="UP000694428">
    <property type="component" value="Unplaced"/>
</dbReference>
<sequence>VLQPHSGALPLHLLTGFTSRRMEDLAIRPGFLAFFSALMSSSSSSSSSAAAGSAFFAGWCGGRNSACRLCVSSQVKASYPNQDCLHDRKFSYLPL</sequence>
<accession>A0A8C9FJN5</accession>
<dbReference type="Ensembl" id="ENSPSTT00000015079.1">
    <property type="protein sequence ID" value="ENSPSTP00000014367.1"/>
    <property type="gene ID" value="ENSPSTG00000010171.1"/>
</dbReference>
<reference evidence="1" key="2">
    <citation type="submission" date="2025-09" db="UniProtKB">
        <authorList>
            <consortium name="Ensembl"/>
        </authorList>
    </citation>
    <scope>IDENTIFICATION</scope>
</reference>
<evidence type="ECO:0000313" key="2">
    <source>
        <dbReference type="Proteomes" id="UP000694428"/>
    </source>
</evidence>
<reference evidence="1" key="1">
    <citation type="submission" date="2025-08" db="UniProtKB">
        <authorList>
            <consortium name="Ensembl"/>
        </authorList>
    </citation>
    <scope>IDENTIFICATION</scope>
</reference>
<protein>
    <submittedName>
        <fullName evidence="1">Uncharacterized protein</fullName>
    </submittedName>
</protein>
<organism evidence="1 2">
    <name type="scientific">Pavo cristatus</name>
    <name type="common">Indian peafowl</name>
    <name type="synonym">Blue peafowl</name>
    <dbReference type="NCBI Taxonomy" id="9049"/>
    <lineage>
        <taxon>Eukaryota</taxon>
        <taxon>Metazoa</taxon>
        <taxon>Chordata</taxon>
        <taxon>Craniata</taxon>
        <taxon>Vertebrata</taxon>
        <taxon>Euteleostomi</taxon>
        <taxon>Archelosauria</taxon>
        <taxon>Archosauria</taxon>
        <taxon>Dinosauria</taxon>
        <taxon>Saurischia</taxon>
        <taxon>Theropoda</taxon>
        <taxon>Coelurosauria</taxon>
        <taxon>Aves</taxon>
        <taxon>Neognathae</taxon>
        <taxon>Galloanserae</taxon>
        <taxon>Galliformes</taxon>
        <taxon>Phasianidae</taxon>
        <taxon>Phasianinae</taxon>
        <taxon>Pavo</taxon>
    </lineage>
</organism>
<keyword evidence="2" id="KW-1185">Reference proteome</keyword>
<name>A0A8C9FJN5_PAVCR</name>
<dbReference type="AlphaFoldDB" id="A0A8C9FJN5"/>